<dbReference type="PANTHER" id="PTHR10443:SF12">
    <property type="entry name" value="DIPEPTIDASE"/>
    <property type="match status" value="1"/>
</dbReference>
<reference evidence="3" key="1">
    <citation type="submission" date="2016-11" db="EMBL/GenBank/DDBJ databases">
        <authorList>
            <person name="Varghese N."/>
            <person name="Submissions S."/>
        </authorList>
    </citation>
    <scope>NUCLEOTIDE SEQUENCE [LARGE SCALE GENOMIC DNA]</scope>
    <source>
        <strain evidence="3">DSM 16219</strain>
    </source>
</reference>
<dbReference type="Gene3D" id="3.20.20.140">
    <property type="entry name" value="Metal-dependent hydrolases"/>
    <property type="match status" value="1"/>
</dbReference>
<protein>
    <submittedName>
        <fullName evidence="2">Zn-dependent dipeptidase, dipeptidase homolog</fullName>
    </submittedName>
</protein>
<keyword evidence="1" id="KW-0732">Signal</keyword>
<proteinExistence type="predicted"/>
<feature type="signal peptide" evidence="1">
    <location>
        <begin position="1"/>
        <end position="26"/>
    </location>
</feature>
<dbReference type="PANTHER" id="PTHR10443">
    <property type="entry name" value="MICROSOMAL DIPEPTIDASE"/>
    <property type="match status" value="1"/>
</dbReference>
<dbReference type="SUPFAM" id="SSF51556">
    <property type="entry name" value="Metallo-dependent hydrolases"/>
    <property type="match status" value="1"/>
</dbReference>
<dbReference type="InterPro" id="IPR032466">
    <property type="entry name" value="Metal_Hydrolase"/>
</dbReference>
<evidence type="ECO:0000256" key="1">
    <source>
        <dbReference type="SAM" id="SignalP"/>
    </source>
</evidence>
<dbReference type="Proteomes" id="UP000183994">
    <property type="component" value="Unassembled WGS sequence"/>
</dbReference>
<dbReference type="GO" id="GO:0070573">
    <property type="term" value="F:metallodipeptidase activity"/>
    <property type="evidence" value="ECO:0007669"/>
    <property type="project" value="InterPro"/>
</dbReference>
<dbReference type="CDD" id="cd01301">
    <property type="entry name" value="rDP_like"/>
    <property type="match status" value="1"/>
</dbReference>
<dbReference type="EMBL" id="FQZU01000001">
    <property type="protein sequence ID" value="SHI54822.1"/>
    <property type="molecule type" value="Genomic_DNA"/>
</dbReference>
<dbReference type="PROSITE" id="PS51365">
    <property type="entry name" value="RENAL_DIPEPTIDASE_2"/>
    <property type="match status" value="1"/>
</dbReference>
<dbReference type="Pfam" id="PF01244">
    <property type="entry name" value="Peptidase_M19"/>
    <property type="match status" value="1"/>
</dbReference>
<dbReference type="OrthoDB" id="9804920at2"/>
<accession>A0A1M6C1E7</accession>
<keyword evidence="3" id="KW-1185">Reference proteome</keyword>
<dbReference type="GO" id="GO:0006508">
    <property type="term" value="P:proteolysis"/>
    <property type="evidence" value="ECO:0007669"/>
    <property type="project" value="InterPro"/>
</dbReference>
<dbReference type="RefSeq" id="WP_083610679.1">
    <property type="nucleotide sequence ID" value="NZ_FQZU01000001.1"/>
</dbReference>
<evidence type="ECO:0000313" key="3">
    <source>
        <dbReference type="Proteomes" id="UP000183994"/>
    </source>
</evidence>
<feature type="chain" id="PRO_5012386953" evidence="1">
    <location>
        <begin position="27"/>
        <end position="396"/>
    </location>
</feature>
<name>A0A1M6C1E7_9BACT</name>
<sequence length="396" mass="43408">MLKVIKITLISVLALAVVLCSAAVYAGRTGAMGRVMNKVESHDPYEISRDAQMMHNALTVMDWHCDALLWEKNLLKRSSNGHVDFPRLREGNVSVQMFTVVTKSPSGQNYDSNTGESDNITSLAWIQGWPQETRKSLLARALYQAEKLHDFQAEKPEEVMIVRTKKDLEKALKARKNALAAEKTPPTAALIGLEGCHALENKLENVQTLYDAGYRMIGLLHFFDNEVGGSLHGVSNGGLTPLGREVVKKCEELNMIIDLAHSSPQVAEDVLEMATRPVVVSHTGVYGVCPKKRNFQDALMKKIADKGGIIGIGYWDAVCDTTPEGVVKSLRFAVDLVGVDHVALGSDYDGSVTTRFDASELAVLTQTMMDNGFTDAEIAKVMGGNSVRFLMENLPE</sequence>
<gene>
    <name evidence="2" type="ORF">SAMN02745216_00124</name>
</gene>
<dbReference type="AlphaFoldDB" id="A0A1M6C1E7"/>
<dbReference type="STRING" id="1121393.SAMN02745216_00124"/>
<evidence type="ECO:0000313" key="2">
    <source>
        <dbReference type="EMBL" id="SHI54822.1"/>
    </source>
</evidence>
<dbReference type="InterPro" id="IPR008257">
    <property type="entry name" value="Pept_M19"/>
</dbReference>
<organism evidence="2 3">
    <name type="scientific">Desulfatibacillum alkenivorans DSM 16219</name>
    <dbReference type="NCBI Taxonomy" id="1121393"/>
    <lineage>
        <taxon>Bacteria</taxon>
        <taxon>Pseudomonadati</taxon>
        <taxon>Thermodesulfobacteriota</taxon>
        <taxon>Desulfobacteria</taxon>
        <taxon>Desulfobacterales</taxon>
        <taxon>Desulfatibacillaceae</taxon>
        <taxon>Desulfatibacillum</taxon>
    </lineage>
</organism>